<feature type="non-terminal residue" evidence="2">
    <location>
        <position position="495"/>
    </location>
</feature>
<feature type="non-terminal residue" evidence="2">
    <location>
        <position position="1"/>
    </location>
</feature>
<evidence type="ECO:0000256" key="1">
    <source>
        <dbReference type="SAM" id="MobiDB-lite"/>
    </source>
</evidence>
<evidence type="ECO:0000313" key="2">
    <source>
        <dbReference type="EMBL" id="CAK0808503.1"/>
    </source>
</evidence>
<dbReference type="Proteomes" id="UP001189429">
    <property type="component" value="Unassembled WGS sequence"/>
</dbReference>
<evidence type="ECO:0000313" key="3">
    <source>
        <dbReference type="Proteomes" id="UP001189429"/>
    </source>
</evidence>
<reference evidence="2" key="1">
    <citation type="submission" date="2023-10" db="EMBL/GenBank/DDBJ databases">
        <authorList>
            <person name="Chen Y."/>
            <person name="Shah S."/>
            <person name="Dougan E. K."/>
            <person name="Thang M."/>
            <person name="Chan C."/>
        </authorList>
    </citation>
    <scope>NUCLEOTIDE SEQUENCE [LARGE SCALE GENOMIC DNA]</scope>
</reference>
<organism evidence="2 3">
    <name type="scientific">Prorocentrum cordatum</name>
    <dbReference type="NCBI Taxonomy" id="2364126"/>
    <lineage>
        <taxon>Eukaryota</taxon>
        <taxon>Sar</taxon>
        <taxon>Alveolata</taxon>
        <taxon>Dinophyceae</taxon>
        <taxon>Prorocentrales</taxon>
        <taxon>Prorocentraceae</taxon>
        <taxon>Prorocentrum</taxon>
    </lineage>
</organism>
<name>A0ABN9QQN7_9DINO</name>
<gene>
    <name evidence="2" type="ORF">PCOR1329_LOCUS14083</name>
</gene>
<feature type="compositionally biased region" description="Low complexity" evidence="1">
    <location>
        <begin position="120"/>
        <end position="146"/>
    </location>
</feature>
<feature type="compositionally biased region" description="Basic and acidic residues" evidence="1">
    <location>
        <begin position="75"/>
        <end position="87"/>
    </location>
</feature>
<feature type="region of interest" description="Disordered" evidence="1">
    <location>
        <begin position="22"/>
        <end position="43"/>
    </location>
</feature>
<keyword evidence="3" id="KW-1185">Reference proteome</keyword>
<accession>A0ABN9QQN7</accession>
<feature type="region of interest" description="Disordered" evidence="1">
    <location>
        <begin position="75"/>
        <end position="159"/>
    </location>
</feature>
<feature type="compositionally biased region" description="Basic residues" evidence="1">
    <location>
        <begin position="147"/>
        <end position="158"/>
    </location>
</feature>
<proteinExistence type="predicted"/>
<feature type="compositionally biased region" description="Basic and acidic residues" evidence="1">
    <location>
        <begin position="22"/>
        <end position="33"/>
    </location>
</feature>
<dbReference type="EMBL" id="CAUYUJ010004191">
    <property type="protein sequence ID" value="CAK0808503.1"/>
    <property type="molecule type" value="Genomic_DNA"/>
</dbReference>
<protein>
    <submittedName>
        <fullName evidence="2">Uncharacterized protein</fullName>
    </submittedName>
</protein>
<feature type="region of interest" description="Disordered" evidence="1">
    <location>
        <begin position="174"/>
        <end position="211"/>
    </location>
</feature>
<sequence>RGHIALRGNYRVCDCFQRQEHRPKCPLDSDSRSPNRGIAPWVPRRGDVVAGNVDVASDADRIPCIDQDHDRVARDRADLSRNHEVKRYNSQFHDDEEDDRGNAEGNGGGEADGDRSGHVAGAADAASSSGAAPGASPGPSDGQPGSAKRKASRGKACTRKGICTDMRTKDAGVPARLTPGTLQSGCPGDFEGSDSKTISAARPGRPRSKQSTLSEEVLMLTSKQRAKPAASGAVEAKAGQLFSYLRGGQGRELYGERPDAPRKRAADDQNPHWDVLVAPEELLVAKRDIACERACGDEADRERQRARSTLRRALPMGPIRGGGPLAQASERFLSNREEFISMSQCEGLVNLFPPYDAVGGWARADDLLAHQRGGKGHPAVMKYMGPLEYDMDDVALVLMLVAEVVDRAGDQKSRLQLKALRGGDARRRALRIRATNGRSWPGIMGLESTRCPVTYTADIRYFIHGAKFEHLSPIMQLGLSCRTEDKGRRNRSGKR</sequence>
<comment type="caution">
    <text evidence="2">The sequence shown here is derived from an EMBL/GenBank/DDBJ whole genome shotgun (WGS) entry which is preliminary data.</text>
</comment>